<dbReference type="Proteomes" id="UP001163387">
    <property type="component" value="Chromosome"/>
</dbReference>
<evidence type="ECO:0000313" key="2">
    <source>
        <dbReference type="EMBL" id="BDT03848.1"/>
    </source>
</evidence>
<proteinExistence type="predicted"/>
<evidence type="ECO:0000313" key="3">
    <source>
        <dbReference type="Proteomes" id="UP001163387"/>
    </source>
</evidence>
<keyword evidence="3" id="KW-1185">Reference proteome</keyword>
<dbReference type="RefSeq" id="WP_281747853.1">
    <property type="nucleotide sequence ID" value="NZ_AP026933.1"/>
</dbReference>
<dbReference type="EMBL" id="AP026933">
    <property type="protein sequence ID" value="BDT03848.1"/>
    <property type="molecule type" value="Genomic_DNA"/>
</dbReference>
<protein>
    <submittedName>
        <fullName evidence="2">Uncharacterized protein</fullName>
    </submittedName>
</protein>
<organism evidence="2 3">
    <name type="scientific">Spiroplasma ixodetis</name>
    <dbReference type="NCBI Taxonomy" id="2141"/>
    <lineage>
        <taxon>Bacteria</taxon>
        <taxon>Bacillati</taxon>
        <taxon>Mycoplasmatota</taxon>
        <taxon>Mollicutes</taxon>
        <taxon>Entomoplasmatales</taxon>
        <taxon>Spiroplasmataceae</taxon>
        <taxon>Spiroplasma</taxon>
    </lineage>
</organism>
<reference evidence="2 3" key="1">
    <citation type="journal article" date="2022" name="Front. Microbiol.">
        <title>Male-killing mechanisms vary between Spiroplasma species.</title>
        <authorList>
            <person name="Arai H."/>
            <person name="Inoue M."/>
            <person name="Kageyama D."/>
        </authorList>
    </citation>
    <scope>NUCLEOTIDE SEQUENCE [LARGE SCALE GENOMIC DNA]</scope>
    <source>
        <strain evidence="3">sHm</strain>
    </source>
</reference>
<sequence>MKILLKIIDCLNPISIFKSIKKYIENRAKIEAKLIDKEKQRQHEKDLQDSRFKHESLENEKDRKLQKELAEEKTKRLGLILKNKLRLFSLYVLFLNLIT</sequence>
<name>A0ABN6SYB6_9MOLU</name>
<accession>A0ABN6SYB6</accession>
<gene>
    <name evidence="2" type="ORF">SHM_14940</name>
</gene>
<evidence type="ECO:0000256" key="1">
    <source>
        <dbReference type="SAM" id="MobiDB-lite"/>
    </source>
</evidence>
<feature type="region of interest" description="Disordered" evidence="1">
    <location>
        <begin position="38"/>
        <end position="61"/>
    </location>
</feature>